<dbReference type="InterPro" id="IPR050113">
    <property type="entry name" value="Ub_conjugating_enzyme"/>
</dbReference>
<dbReference type="AlphaFoldDB" id="A5DY26"/>
<dbReference type="GeneID" id="5234547"/>
<feature type="compositionally biased region" description="Basic and acidic residues" evidence="14">
    <location>
        <begin position="1"/>
        <end position="14"/>
    </location>
</feature>
<dbReference type="FunFam" id="3.10.110.10:FF:000005">
    <property type="entry name" value="NEDD8-conjugating enzyme Ubc12"/>
    <property type="match status" value="1"/>
</dbReference>
<keyword evidence="2" id="KW-0808">Transferase</keyword>
<evidence type="ECO:0000313" key="16">
    <source>
        <dbReference type="EMBL" id="EDK44084.1"/>
    </source>
</evidence>
<dbReference type="VEuPathDB" id="FungiDB:LELG_02263"/>
<proteinExistence type="inferred from homology"/>
<dbReference type="PROSITE" id="PS00183">
    <property type="entry name" value="UBC_1"/>
    <property type="match status" value="1"/>
</dbReference>
<dbReference type="EC" id="2.3.2.34" evidence="7"/>
<feature type="compositionally biased region" description="Low complexity" evidence="14">
    <location>
        <begin position="36"/>
        <end position="58"/>
    </location>
</feature>
<evidence type="ECO:0000256" key="1">
    <source>
        <dbReference type="ARBA" id="ARBA00005032"/>
    </source>
</evidence>
<comment type="catalytic activity">
    <reaction evidence="6">
        <text>[E1 NEDD8-activating enzyme]-S-[NEDD8 protein]-yl-L-cysteine + [E2 NEDD8-conjugating enzyme]-L-cysteine = [E1 NEDD8-activating enzyme]-L-cysteine + [E2 NEDD8-conjugating enzyme]-S-[NEDD8-protein]-yl-L-cysteine.</text>
        <dbReference type="EC" id="2.3.2.34"/>
    </reaction>
</comment>
<dbReference type="InterPro" id="IPR000608">
    <property type="entry name" value="UBC"/>
</dbReference>
<evidence type="ECO:0000259" key="15">
    <source>
        <dbReference type="PROSITE" id="PS50127"/>
    </source>
</evidence>
<dbReference type="GO" id="GO:0061654">
    <property type="term" value="F:NEDD8 conjugating enzyme activity"/>
    <property type="evidence" value="ECO:0007669"/>
    <property type="project" value="UniProtKB-EC"/>
</dbReference>
<dbReference type="Gene3D" id="3.10.110.10">
    <property type="entry name" value="Ubiquitin Conjugating Enzyme"/>
    <property type="match status" value="1"/>
</dbReference>
<dbReference type="InterPro" id="IPR023313">
    <property type="entry name" value="UBQ-conjugating_AS"/>
</dbReference>
<gene>
    <name evidence="16" type="ORF">LELG_02263</name>
</gene>
<keyword evidence="5 13" id="KW-0067">ATP-binding</keyword>
<dbReference type="GO" id="GO:0045116">
    <property type="term" value="P:protein neddylation"/>
    <property type="evidence" value="ECO:0007669"/>
    <property type="project" value="EnsemblFungi"/>
</dbReference>
<evidence type="ECO:0000256" key="12">
    <source>
        <dbReference type="PROSITE-ProRule" id="PRU10133"/>
    </source>
</evidence>
<evidence type="ECO:0000256" key="5">
    <source>
        <dbReference type="ARBA" id="ARBA00022840"/>
    </source>
</evidence>
<comment type="pathway">
    <text evidence="1">Protein modification; protein neddylation.</text>
</comment>
<keyword evidence="4 13" id="KW-0833">Ubl conjugation pathway</keyword>
<comment type="similarity">
    <text evidence="13">Belongs to the ubiquitin-conjugating enzyme family.</text>
</comment>
<dbReference type="KEGG" id="lel:PVL30_002278"/>
<dbReference type="STRING" id="379508.A5DY26"/>
<evidence type="ECO:0000256" key="11">
    <source>
        <dbReference type="ARBA" id="ARBA00044315"/>
    </source>
</evidence>
<dbReference type="SUPFAM" id="SSF54495">
    <property type="entry name" value="UBC-like"/>
    <property type="match status" value="1"/>
</dbReference>
<name>A5DY26_LODEL</name>
<evidence type="ECO:0000256" key="6">
    <source>
        <dbReference type="ARBA" id="ARBA00043698"/>
    </source>
</evidence>
<dbReference type="HOGENOM" id="CLU_030988_6_0_1"/>
<evidence type="ECO:0000256" key="9">
    <source>
        <dbReference type="ARBA" id="ARBA00044092"/>
    </source>
</evidence>
<feature type="region of interest" description="Disordered" evidence="14">
    <location>
        <begin position="1"/>
        <end position="58"/>
    </location>
</feature>
<keyword evidence="17" id="KW-1185">Reference proteome</keyword>
<dbReference type="InterPro" id="IPR016135">
    <property type="entry name" value="UBQ-conjugating_enzyme/RWD"/>
</dbReference>
<organism evidence="16 17">
    <name type="scientific">Lodderomyces elongisporus (strain ATCC 11503 / CBS 2605 / JCM 1781 / NBRC 1676 / NRRL YB-4239)</name>
    <name type="common">Yeast</name>
    <name type="synonym">Saccharomyces elongisporus</name>
    <dbReference type="NCBI Taxonomy" id="379508"/>
    <lineage>
        <taxon>Eukaryota</taxon>
        <taxon>Fungi</taxon>
        <taxon>Dikarya</taxon>
        <taxon>Ascomycota</taxon>
        <taxon>Saccharomycotina</taxon>
        <taxon>Pichiomycetes</taxon>
        <taxon>Debaryomycetaceae</taxon>
        <taxon>Candida/Lodderomyces clade</taxon>
        <taxon>Lodderomyces</taxon>
    </lineage>
</organism>
<dbReference type="EMBL" id="CH981525">
    <property type="protein sequence ID" value="EDK44084.1"/>
    <property type="molecule type" value="Genomic_DNA"/>
</dbReference>
<evidence type="ECO:0000256" key="8">
    <source>
        <dbReference type="ARBA" id="ARBA00044084"/>
    </source>
</evidence>
<dbReference type="GO" id="GO:0005524">
    <property type="term" value="F:ATP binding"/>
    <property type="evidence" value="ECO:0007669"/>
    <property type="project" value="UniProtKB-UniRule"/>
</dbReference>
<dbReference type="SMART" id="SM00212">
    <property type="entry name" value="UBCc"/>
    <property type="match status" value="1"/>
</dbReference>
<dbReference type="FunCoup" id="A5DY26">
    <property type="interactions" value="790"/>
</dbReference>
<accession>A5DY26</accession>
<dbReference type="PROSITE" id="PS50127">
    <property type="entry name" value="UBC_2"/>
    <property type="match status" value="1"/>
</dbReference>
<feature type="domain" description="UBC core" evidence="15">
    <location>
        <begin position="58"/>
        <end position="202"/>
    </location>
</feature>
<evidence type="ECO:0000256" key="4">
    <source>
        <dbReference type="ARBA" id="ARBA00022786"/>
    </source>
</evidence>
<evidence type="ECO:0000256" key="10">
    <source>
        <dbReference type="ARBA" id="ARBA00044279"/>
    </source>
</evidence>
<dbReference type="CDD" id="cd23794">
    <property type="entry name" value="UBCc_UBE2F_UBE2M"/>
    <property type="match status" value="1"/>
</dbReference>
<dbReference type="OMA" id="CQVDFPD"/>
<sequence>MLKIRELQKKRQEEAAAAAAAGGGGGGGGGGAGIGSTSNSPSPAPSSTNTTSSTKSSAAQLRIQKDLAELDLPKTIKLHFPRPQDVFYSELTITPQSGYYKSGHFHFKIEISGNFPIDPPKIKCVNKIYHPNIDLQGNICLNILREDWSPVLSLNSVLIGLNFLFLEPNPNDPLNKEAANMLVKDKKQFERNVRNLMRGGYVDGEYYDPVV</sequence>
<feature type="compositionally biased region" description="Gly residues" evidence="14">
    <location>
        <begin position="21"/>
        <end position="34"/>
    </location>
</feature>
<protein>
    <recommendedName>
        <fullName evidence="9">NEDD8-conjugating enzyme UBC12</fullName>
        <ecNumber evidence="7">2.3.2.34</ecNumber>
    </recommendedName>
    <alternativeName>
        <fullName evidence="8">NEDD8-conjugating enzyme Ubc12</fullName>
    </alternativeName>
    <alternativeName>
        <fullName evidence="10">RUB1-conjugating enzyme</fullName>
    </alternativeName>
    <alternativeName>
        <fullName evidence="11">Ubiquitin carrier protein 12</fullName>
    </alternativeName>
</protein>
<evidence type="ECO:0000256" key="14">
    <source>
        <dbReference type="SAM" id="MobiDB-lite"/>
    </source>
</evidence>
<dbReference type="InParanoid" id="A5DY26"/>
<dbReference type="PANTHER" id="PTHR24067">
    <property type="entry name" value="UBIQUITIN-CONJUGATING ENZYME E2"/>
    <property type="match status" value="1"/>
</dbReference>
<dbReference type="OrthoDB" id="10249039at2759"/>
<evidence type="ECO:0000256" key="7">
    <source>
        <dbReference type="ARBA" id="ARBA00044047"/>
    </source>
</evidence>
<keyword evidence="3 13" id="KW-0547">Nucleotide-binding</keyword>
<dbReference type="Pfam" id="PF00179">
    <property type="entry name" value="UQ_con"/>
    <property type="match status" value="1"/>
</dbReference>
<evidence type="ECO:0000256" key="2">
    <source>
        <dbReference type="ARBA" id="ARBA00022679"/>
    </source>
</evidence>
<evidence type="ECO:0000256" key="13">
    <source>
        <dbReference type="RuleBase" id="RU362109"/>
    </source>
</evidence>
<dbReference type="Proteomes" id="UP000001996">
    <property type="component" value="Unassembled WGS sequence"/>
</dbReference>
<reference evidence="16 17" key="1">
    <citation type="journal article" date="2009" name="Nature">
        <title>Evolution of pathogenicity and sexual reproduction in eight Candida genomes.</title>
        <authorList>
            <person name="Butler G."/>
            <person name="Rasmussen M.D."/>
            <person name="Lin M.F."/>
            <person name="Santos M.A."/>
            <person name="Sakthikumar S."/>
            <person name="Munro C.A."/>
            <person name="Rheinbay E."/>
            <person name="Grabherr M."/>
            <person name="Forche A."/>
            <person name="Reedy J.L."/>
            <person name="Agrafioti I."/>
            <person name="Arnaud M.B."/>
            <person name="Bates S."/>
            <person name="Brown A.J."/>
            <person name="Brunke S."/>
            <person name="Costanzo M.C."/>
            <person name="Fitzpatrick D.A."/>
            <person name="de Groot P.W."/>
            <person name="Harris D."/>
            <person name="Hoyer L.L."/>
            <person name="Hube B."/>
            <person name="Klis F.M."/>
            <person name="Kodira C."/>
            <person name="Lennard N."/>
            <person name="Logue M.E."/>
            <person name="Martin R."/>
            <person name="Neiman A.M."/>
            <person name="Nikolaou E."/>
            <person name="Quail M.A."/>
            <person name="Quinn J."/>
            <person name="Santos M.C."/>
            <person name="Schmitzberger F.F."/>
            <person name="Sherlock G."/>
            <person name="Shah P."/>
            <person name="Silverstein K.A."/>
            <person name="Skrzypek M.S."/>
            <person name="Soll D."/>
            <person name="Staggs R."/>
            <person name="Stansfield I."/>
            <person name="Stumpf M.P."/>
            <person name="Sudbery P.E."/>
            <person name="Srikantha T."/>
            <person name="Zeng Q."/>
            <person name="Berman J."/>
            <person name="Berriman M."/>
            <person name="Heitman J."/>
            <person name="Gow N.A."/>
            <person name="Lorenz M.C."/>
            <person name="Birren B.W."/>
            <person name="Kellis M."/>
            <person name="Cuomo C.A."/>
        </authorList>
    </citation>
    <scope>NUCLEOTIDE SEQUENCE [LARGE SCALE GENOMIC DNA]</scope>
    <source>
        <strain evidence="17">ATCC 11503 / BCRC 21390 / CBS 2605 / JCM 1781 / NBRC 1676 / NRRL YB-4239</strain>
    </source>
</reference>
<evidence type="ECO:0000313" key="17">
    <source>
        <dbReference type="Proteomes" id="UP000001996"/>
    </source>
</evidence>
<feature type="active site" description="Glycyl thioester intermediate" evidence="12">
    <location>
        <position position="140"/>
    </location>
</feature>
<dbReference type="eggNOG" id="KOG0420">
    <property type="taxonomic scope" value="Eukaryota"/>
</dbReference>
<evidence type="ECO:0000256" key="3">
    <source>
        <dbReference type="ARBA" id="ARBA00022741"/>
    </source>
</evidence>